<sequence length="198" mass="22515">MPLLTRLVALVALALLAACTKPVAWAPEADVIAARYQHEGPTEIVVFNVINNETGRGEHSAMMINAPSQRVLFDPAGTWTHPDAPERHDVHYGFDERQLYRYTYYHARRTHHVLIQHLQVPPETAEYILRLAEQEGPVPDAYCAKSIVHILNQVPGYEWIRSGFQPNRLSEQFGTIAGVVEDRIYSDAEPTERQQYTE</sequence>
<evidence type="ECO:0000256" key="1">
    <source>
        <dbReference type="SAM" id="SignalP"/>
    </source>
</evidence>
<dbReference type="Proteomes" id="UP001208938">
    <property type="component" value="Unassembled WGS sequence"/>
</dbReference>
<proteinExistence type="predicted"/>
<evidence type="ECO:0000313" key="3">
    <source>
        <dbReference type="Proteomes" id="UP001208938"/>
    </source>
</evidence>
<feature type="chain" id="PRO_5046311495" description="Lipoprotein" evidence="1">
    <location>
        <begin position="27"/>
        <end position="198"/>
    </location>
</feature>
<reference evidence="2 3" key="1">
    <citation type="submission" date="2022-10" db="EMBL/GenBank/DDBJ databases">
        <title>Pararhodobacter sp. nov., isolated from marine algae.</title>
        <authorList>
            <person name="Choi B.J."/>
            <person name="Kim J.M."/>
            <person name="Lee J.K."/>
            <person name="Choi D.G."/>
            <person name="Jeon C.O."/>
        </authorList>
    </citation>
    <scope>NUCLEOTIDE SEQUENCE [LARGE SCALE GENOMIC DNA]</scope>
    <source>
        <strain evidence="2 3">ZQ420</strain>
    </source>
</reference>
<dbReference type="RefSeq" id="WP_264504964.1">
    <property type="nucleotide sequence ID" value="NZ_JAPDFL010000001.1"/>
</dbReference>
<evidence type="ECO:0008006" key="4">
    <source>
        <dbReference type="Google" id="ProtNLM"/>
    </source>
</evidence>
<accession>A0ABT3GWI0</accession>
<comment type="caution">
    <text evidence="2">The sequence shown here is derived from an EMBL/GenBank/DDBJ whole genome shotgun (WGS) entry which is preliminary data.</text>
</comment>
<dbReference type="PROSITE" id="PS51257">
    <property type="entry name" value="PROKAR_LIPOPROTEIN"/>
    <property type="match status" value="1"/>
</dbReference>
<name>A0ABT3GWI0_9RHOB</name>
<keyword evidence="3" id="KW-1185">Reference proteome</keyword>
<keyword evidence="1" id="KW-0732">Signal</keyword>
<evidence type="ECO:0000313" key="2">
    <source>
        <dbReference type="EMBL" id="MCW1931884.1"/>
    </source>
</evidence>
<gene>
    <name evidence="2" type="ORF">OKW52_06315</name>
</gene>
<protein>
    <recommendedName>
        <fullName evidence="4">Lipoprotein</fullName>
    </recommendedName>
</protein>
<organism evidence="2 3">
    <name type="scientific">Pararhodobacter zhoushanensis</name>
    <dbReference type="NCBI Taxonomy" id="2479545"/>
    <lineage>
        <taxon>Bacteria</taxon>
        <taxon>Pseudomonadati</taxon>
        <taxon>Pseudomonadota</taxon>
        <taxon>Alphaproteobacteria</taxon>
        <taxon>Rhodobacterales</taxon>
        <taxon>Paracoccaceae</taxon>
        <taxon>Pararhodobacter</taxon>
    </lineage>
</organism>
<feature type="signal peptide" evidence="1">
    <location>
        <begin position="1"/>
        <end position="26"/>
    </location>
</feature>
<dbReference type="EMBL" id="JAPDFL010000001">
    <property type="protein sequence ID" value="MCW1931884.1"/>
    <property type="molecule type" value="Genomic_DNA"/>
</dbReference>